<dbReference type="AlphaFoldDB" id="A0A7S4BTE9"/>
<name>A0A7S4BTE9_CHRCT</name>
<gene>
    <name evidence="2" type="ORF">PCAR00345_LOCUS28910</name>
</gene>
<evidence type="ECO:0000256" key="1">
    <source>
        <dbReference type="SAM" id="MobiDB-lite"/>
    </source>
</evidence>
<dbReference type="Gene3D" id="3.40.50.150">
    <property type="entry name" value="Vaccinia Virus protein VP39"/>
    <property type="match status" value="1"/>
</dbReference>
<accession>A0A7S4BTE9</accession>
<dbReference type="InterPro" id="IPR019410">
    <property type="entry name" value="Methyltransf_16"/>
</dbReference>
<protein>
    <recommendedName>
        <fullName evidence="3">Calmodulin-lysine N-methyltransferase</fullName>
    </recommendedName>
</protein>
<reference evidence="2" key="1">
    <citation type="submission" date="2021-01" db="EMBL/GenBank/DDBJ databases">
        <authorList>
            <person name="Corre E."/>
            <person name="Pelletier E."/>
            <person name="Niang G."/>
            <person name="Scheremetjew M."/>
            <person name="Finn R."/>
            <person name="Kale V."/>
            <person name="Holt S."/>
            <person name="Cochrane G."/>
            <person name="Meng A."/>
            <person name="Brown T."/>
            <person name="Cohen L."/>
        </authorList>
    </citation>
    <scope>NUCLEOTIDE SEQUENCE</scope>
    <source>
        <strain evidence="2">CCMP645</strain>
    </source>
</reference>
<proteinExistence type="predicted"/>
<evidence type="ECO:0008006" key="3">
    <source>
        <dbReference type="Google" id="ProtNLM"/>
    </source>
</evidence>
<feature type="compositionally biased region" description="Polar residues" evidence="1">
    <location>
        <begin position="261"/>
        <end position="272"/>
    </location>
</feature>
<organism evidence="2">
    <name type="scientific">Chrysotila carterae</name>
    <name type="common">Marine alga</name>
    <name type="synonym">Syracosphaera carterae</name>
    <dbReference type="NCBI Taxonomy" id="13221"/>
    <lineage>
        <taxon>Eukaryota</taxon>
        <taxon>Haptista</taxon>
        <taxon>Haptophyta</taxon>
        <taxon>Prymnesiophyceae</taxon>
        <taxon>Isochrysidales</taxon>
        <taxon>Isochrysidaceae</taxon>
        <taxon>Chrysotila</taxon>
    </lineage>
</organism>
<dbReference type="PANTHER" id="PTHR14614:SF132">
    <property type="entry name" value="PROTEIN-LYSINE METHYLTRANSFERASE C42C1.13"/>
    <property type="match status" value="1"/>
</dbReference>
<dbReference type="InterPro" id="IPR029063">
    <property type="entry name" value="SAM-dependent_MTases_sf"/>
</dbReference>
<evidence type="ECO:0000313" key="2">
    <source>
        <dbReference type="EMBL" id="CAE0776274.1"/>
    </source>
</evidence>
<dbReference type="Pfam" id="PF10294">
    <property type="entry name" value="Methyltransf_16"/>
    <property type="match status" value="1"/>
</dbReference>
<feature type="region of interest" description="Disordered" evidence="1">
    <location>
        <begin position="244"/>
        <end position="272"/>
    </location>
</feature>
<dbReference type="PANTHER" id="PTHR14614">
    <property type="entry name" value="HEPATOCELLULAR CARCINOMA-ASSOCIATED ANTIGEN"/>
    <property type="match status" value="1"/>
</dbReference>
<dbReference type="EMBL" id="HBIZ01045195">
    <property type="protein sequence ID" value="CAE0776274.1"/>
    <property type="molecule type" value="Transcribed_RNA"/>
</dbReference>
<dbReference type="SUPFAM" id="SSF53335">
    <property type="entry name" value="S-adenosyl-L-methionine-dependent methyltransferases"/>
    <property type="match status" value="1"/>
</dbReference>
<feature type="compositionally biased region" description="Polar residues" evidence="1">
    <location>
        <begin position="244"/>
        <end position="253"/>
    </location>
</feature>
<sequence>MDSAMANATAAASTMSTITASSASAAIQVDDGIVSSVPAPVPRAWLVLGEGSAAIHGRVWDSGVFFAEWIAAAAAARATHPRAHAYADWRGRRVVELGAGCGVAGLAAAKLGAALLLTDLEEALPLLRLNAVANAAGCSFAPRVAALSWGSQSDALLAVTAFGGAPIDLVLCTDVVYAPELYEPLLQTLRHLTTSAQANQVGCGVLMAHRSRHPDEHRPFFDAAAETFAITVIHGPPLPFLPDTQPSQDSTFSRAGPTIETADSAQGAGSTSWSGDIRVIQFIPKAPDPRQA</sequence>